<reference evidence="3" key="2">
    <citation type="submission" date="2013-07" db="EMBL/GenBank/DDBJ databases">
        <authorList>
            <person name="Morais-Silva F.O."/>
            <person name="Rezende A.M."/>
            <person name="Pimentel C."/>
            <person name="Resende D.M."/>
            <person name="Santos C.I."/>
            <person name="Clemente C."/>
            <person name="de Oliveira L.M."/>
            <person name="da Silva S.M."/>
            <person name="Costa D.A."/>
            <person name="Varela-Raposo A."/>
            <person name="Horacio E.C.A."/>
            <person name="Matos M."/>
            <person name="Flores O."/>
            <person name="Ruiz J.C."/>
            <person name="Rodrigues-Pousada C."/>
        </authorList>
    </citation>
    <scope>NUCLEOTIDE SEQUENCE [LARGE SCALE GENOMIC DNA]</scope>
    <source>
        <strain evidence="3">ATCC 19364 / DSM 1382 / NCIMB 9332 / VKM B-1759</strain>
    </source>
</reference>
<dbReference type="AlphaFoldDB" id="T2G9A6"/>
<dbReference type="FunFam" id="2.170.150.20:FF:000007">
    <property type="entry name" value="Protein cereblon"/>
    <property type="match status" value="1"/>
</dbReference>
<proteinExistence type="predicted"/>
<dbReference type="PROSITE" id="PS51788">
    <property type="entry name" value="CULT"/>
    <property type="match status" value="1"/>
</dbReference>
<organism evidence="2 3">
    <name type="scientific">Megalodesulfovibrio gigas (strain ATCC 19364 / DSM 1382 / NCIMB 9332 / VKM B-1759)</name>
    <name type="common">Desulfovibrio gigas</name>
    <dbReference type="NCBI Taxonomy" id="1121448"/>
    <lineage>
        <taxon>Bacteria</taxon>
        <taxon>Pseudomonadati</taxon>
        <taxon>Thermodesulfobacteriota</taxon>
        <taxon>Desulfovibrionia</taxon>
        <taxon>Desulfovibrionales</taxon>
        <taxon>Desulfovibrionaceae</taxon>
        <taxon>Megalodesulfovibrio</taxon>
    </lineage>
</organism>
<evidence type="ECO:0000313" key="3">
    <source>
        <dbReference type="Proteomes" id="UP000016587"/>
    </source>
</evidence>
<evidence type="ECO:0000313" key="2">
    <source>
        <dbReference type="EMBL" id="AGW13165.1"/>
    </source>
</evidence>
<dbReference type="PATRIC" id="fig|1121448.10.peg.1311"/>
<keyword evidence="3" id="KW-1185">Reference proteome</keyword>
<dbReference type="Proteomes" id="UP000016587">
    <property type="component" value="Chromosome"/>
</dbReference>
<evidence type="ECO:0000259" key="1">
    <source>
        <dbReference type="PROSITE" id="PS51788"/>
    </source>
</evidence>
<dbReference type="eggNOG" id="ENOG503301B">
    <property type="taxonomic scope" value="Bacteria"/>
</dbReference>
<dbReference type="Gene3D" id="2.170.150.20">
    <property type="entry name" value="Peptide methionine sulfoxide reductase"/>
    <property type="match status" value="1"/>
</dbReference>
<accession>T2G9A6</accession>
<name>T2G9A6_MEGG1</name>
<dbReference type="InterPro" id="IPR034750">
    <property type="entry name" value="CULT"/>
</dbReference>
<dbReference type="CDD" id="cd15777">
    <property type="entry name" value="CRBN_C_like"/>
    <property type="match status" value="1"/>
</dbReference>
<dbReference type="STRING" id="1121448.DGI_1314"/>
<dbReference type="KEGG" id="dgg:DGI_1314"/>
<reference evidence="2 3" key="1">
    <citation type="journal article" date="2013" name="J. Bacteriol.">
        <title>Roles of HynAB and Ech, the only two hydrogenases found in the model sulfate reducer Desulfovibrio gigas.</title>
        <authorList>
            <person name="Morais-Silva F.O."/>
            <person name="Santos C.I."/>
            <person name="Rodrigues R."/>
            <person name="Pereira I.A."/>
            <person name="Rodrigues-Pousada C."/>
        </authorList>
    </citation>
    <scope>NUCLEOTIDE SEQUENCE [LARGE SCALE GENOMIC DNA]</scope>
    <source>
        <strain evidence="3">ATCC 19364 / DSM 1382 / NCIMB 9332 / VKM B-1759</strain>
    </source>
</reference>
<sequence>MSSCLVPACRAHPSISCRSRSAPGIEPDQGEAPQHDQTPATPLRCALCRAPVTTAAARIRIAGRHAHVFCNPAGLVFEIGCFSSAEGCAAIGPPSSEFTWFPEHFWQVAVCTRCGTHLGWRFAGPAGEFWGLILEYLV</sequence>
<protein>
    <recommendedName>
        <fullName evidence="1">CULT domain-containing protein</fullName>
    </recommendedName>
</protein>
<feature type="domain" description="CULT" evidence="1">
    <location>
        <begin position="40"/>
        <end position="138"/>
    </location>
</feature>
<dbReference type="HOGENOM" id="CLU_138600_0_0_7"/>
<gene>
    <name evidence="2" type="ORF">DGI_1314</name>
</gene>
<dbReference type="EMBL" id="CP006585">
    <property type="protein sequence ID" value="AGW13165.1"/>
    <property type="molecule type" value="Genomic_DNA"/>
</dbReference>